<name>A0ABV7X1H5_9HYPH</name>
<evidence type="ECO:0000256" key="9">
    <source>
        <dbReference type="RuleBase" id="RU003523"/>
    </source>
</evidence>
<keyword evidence="12" id="KW-1185">Reference proteome</keyword>
<dbReference type="InterPro" id="IPR013709">
    <property type="entry name" value="2-isopropylmalate_synth_dimer"/>
</dbReference>
<dbReference type="CDD" id="cd07941">
    <property type="entry name" value="DRE_TIM_LeuA3"/>
    <property type="match status" value="1"/>
</dbReference>
<comment type="caution">
    <text evidence="11">The sequence shown here is derived from an EMBL/GenBank/DDBJ whole genome shotgun (WGS) entry which is preliminary data.</text>
</comment>
<dbReference type="InterPro" id="IPR002034">
    <property type="entry name" value="AIPM/Hcit_synth_CS"/>
</dbReference>
<dbReference type="Gene3D" id="3.20.20.70">
    <property type="entry name" value="Aldolase class I"/>
    <property type="match status" value="1"/>
</dbReference>
<dbReference type="PROSITE" id="PS00816">
    <property type="entry name" value="AIPM_HOMOCIT_SYNTH_2"/>
    <property type="match status" value="1"/>
</dbReference>
<evidence type="ECO:0000313" key="11">
    <source>
        <dbReference type="EMBL" id="MFC3704656.1"/>
    </source>
</evidence>
<dbReference type="PROSITE" id="PS50991">
    <property type="entry name" value="PYR_CT"/>
    <property type="match status" value="1"/>
</dbReference>
<dbReference type="InterPro" id="IPR000891">
    <property type="entry name" value="PYR_CT"/>
</dbReference>
<gene>
    <name evidence="11" type="primary">cimA</name>
    <name evidence="11" type="ORF">ACFOOL_07785</name>
</gene>
<accession>A0ABV7X1H5</accession>
<evidence type="ECO:0000256" key="5">
    <source>
        <dbReference type="ARBA" id="ARBA00022679"/>
    </source>
</evidence>
<dbReference type="PROSITE" id="PS00815">
    <property type="entry name" value="AIPM_HOMOCIT_SYNTH_1"/>
    <property type="match status" value="1"/>
</dbReference>
<dbReference type="InterPro" id="IPR013785">
    <property type="entry name" value="Aldolase_TIM"/>
</dbReference>
<dbReference type="NCBIfam" id="TIGR00977">
    <property type="entry name" value="citramal_synth"/>
    <property type="match status" value="1"/>
</dbReference>
<evidence type="ECO:0000256" key="6">
    <source>
        <dbReference type="ARBA" id="ARBA00023304"/>
    </source>
</evidence>
<dbReference type="PANTHER" id="PTHR43538:SF1">
    <property type="entry name" value="(R)-CITRAMALATE SYNTHASE"/>
    <property type="match status" value="1"/>
</dbReference>
<dbReference type="Gene3D" id="3.30.160.270">
    <property type="match status" value="1"/>
</dbReference>
<dbReference type="RefSeq" id="WP_380096376.1">
    <property type="nucleotide sequence ID" value="NZ_JBHRYD010000005.1"/>
</dbReference>
<keyword evidence="6" id="KW-0100">Branched-chain amino acid biosynthesis</keyword>
<comment type="pathway">
    <text evidence="1">Amino-acid biosynthesis; L-isoleucine biosynthesis; 2-oxobutanoate from pyruvate: step 1/3.</text>
</comment>
<dbReference type="InterPro" id="IPR054691">
    <property type="entry name" value="LeuA/HCS_post-cat"/>
</dbReference>
<dbReference type="Proteomes" id="UP001595613">
    <property type="component" value="Unassembled WGS sequence"/>
</dbReference>
<evidence type="ECO:0000256" key="4">
    <source>
        <dbReference type="ARBA" id="ARBA00022624"/>
    </source>
</evidence>
<keyword evidence="4" id="KW-0412">Isoleucine biosynthesis</keyword>
<dbReference type="SUPFAM" id="SSF110921">
    <property type="entry name" value="2-isopropylmalate synthase LeuA, allosteric (dimerisation) domain"/>
    <property type="match status" value="1"/>
</dbReference>
<evidence type="ECO:0000259" key="10">
    <source>
        <dbReference type="PROSITE" id="PS50991"/>
    </source>
</evidence>
<protein>
    <recommendedName>
        <fullName evidence="8">Citramalate synthase</fullName>
        <ecNumber evidence="8">2.3.3.21</ecNumber>
    </recommendedName>
</protein>
<dbReference type="Pfam" id="PF00682">
    <property type="entry name" value="HMGL-like"/>
    <property type="match status" value="1"/>
</dbReference>
<dbReference type="SUPFAM" id="SSF51569">
    <property type="entry name" value="Aldolase"/>
    <property type="match status" value="1"/>
</dbReference>
<evidence type="ECO:0000256" key="2">
    <source>
        <dbReference type="ARBA" id="ARBA00006154"/>
    </source>
</evidence>
<dbReference type="InterPro" id="IPR005675">
    <property type="entry name" value="Citramal_synthase"/>
</dbReference>
<proteinExistence type="inferred from homology"/>
<evidence type="ECO:0000256" key="7">
    <source>
        <dbReference type="ARBA" id="ARBA00048263"/>
    </source>
</evidence>
<evidence type="ECO:0000256" key="3">
    <source>
        <dbReference type="ARBA" id="ARBA00022605"/>
    </source>
</evidence>
<keyword evidence="3" id="KW-0028">Amino-acid biosynthesis</keyword>
<dbReference type="Gene3D" id="1.10.238.260">
    <property type="match status" value="1"/>
</dbReference>
<keyword evidence="5 9" id="KW-0808">Transferase</keyword>
<evidence type="ECO:0000256" key="1">
    <source>
        <dbReference type="ARBA" id="ARBA00004743"/>
    </source>
</evidence>
<dbReference type="EMBL" id="JBHRYD010000005">
    <property type="protein sequence ID" value="MFC3704656.1"/>
    <property type="molecule type" value="Genomic_DNA"/>
</dbReference>
<evidence type="ECO:0000313" key="12">
    <source>
        <dbReference type="Proteomes" id="UP001595613"/>
    </source>
</evidence>
<comment type="similarity">
    <text evidence="2 9">Belongs to the alpha-IPM synthase/homocitrate synthase family.</text>
</comment>
<organism evidence="11 12">
    <name type="scientific">Devosia honganensis</name>
    <dbReference type="NCBI Taxonomy" id="1610527"/>
    <lineage>
        <taxon>Bacteria</taxon>
        <taxon>Pseudomonadati</taxon>
        <taxon>Pseudomonadota</taxon>
        <taxon>Alphaproteobacteria</taxon>
        <taxon>Hyphomicrobiales</taxon>
        <taxon>Devosiaceae</taxon>
        <taxon>Devosia</taxon>
    </lineage>
</organism>
<reference evidence="12" key="1">
    <citation type="journal article" date="2019" name="Int. J. Syst. Evol. Microbiol.">
        <title>The Global Catalogue of Microorganisms (GCM) 10K type strain sequencing project: providing services to taxonomists for standard genome sequencing and annotation.</title>
        <authorList>
            <consortium name="The Broad Institute Genomics Platform"/>
            <consortium name="The Broad Institute Genome Sequencing Center for Infectious Disease"/>
            <person name="Wu L."/>
            <person name="Ma J."/>
        </authorList>
    </citation>
    <scope>NUCLEOTIDE SEQUENCE [LARGE SCALE GENOMIC DNA]</scope>
    <source>
        <strain evidence="12">KCTC 42281</strain>
    </source>
</reference>
<dbReference type="EC" id="2.3.3.21" evidence="8"/>
<dbReference type="InterPro" id="IPR036230">
    <property type="entry name" value="LeuA_allosteric_dom_sf"/>
</dbReference>
<dbReference type="SMART" id="SM00917">
    <property type="entry name" value="LeuA_dimer"/>
    <property type="match status" value="1"/>
</dbReference>
<dbReference type="Pfam" id="PF22617">
    <property type="entry name" value="HCS_D2"/>
    <property type="match status" value="1"/>
</dbReference>
<evidence type="ECO:0000256" key="8">
    <source>
        <dbReference type="NCBIfam" id="TIGR00977"/>
    </source>
</evidence>
<dbReference type="PANTHER" id="PTHR43538">
    <property type="entry name" value="ALPHA-IPM SYNTHASE/HOMOCITRATE SYNTHASE"/>
    <property type="match status" value="1"/>
</dbReference>
<sequence length="547" mass="58384">MSRERLYIFDTTLRDGAQTAGIEFSLEDKIAIAGLLEELGVDYIEGGYPGANPVDTAFFETRRTGEAVFTAFGMTRRAGRSAANDPGVMGLVNSAADAACFVAKASDYQVELALGATTAEHLEGIADTVRSAVAAGKETLIDLEHFFDGFKANPAYALDCVRTALEAGARWVVLCDTNGGTMPSEVREIVGKVLAVAPGDRLGIHPHDDTGQAVANALAAIEAGVRQVQGTLNGLGERCGNANLVTLIPTLVLKPYYAERFVTGIAPEKLEQLTSISRAFDDRLNRAPARQAPYVGASAFATKAGIHASALLKDFSTYEHVTPESVGNERAIMVSQQAGRSNLLTALARHGIVLEKDDPRLENLLATVKEREACGYSYDGADASFAVLAHRVLGTLPSFFQVEHYRAMVERRHNALGEEVSVTEAVVKIRVEGELLMSVAEGNGPVNALDLALRKDLGIYSARIEDLELVDFKVRILDGGTGAVTRVLVESRDGGGERWVTIGVSPNIIDASFEALYESITYKLLKTEACADSAVDGHANRPALASG</sequence>
<feature type="domain" description="Pyruvate carboxyltransferase" evidence="10">
    <location>
        <begin position="6"/>
        <end position="271"/>
    </location>
</feature>
<dbReference type="Pfam" id="PF08502">
    <property type="entry name" value="LeuA_dimer"/>
    <property type="match status" value="1"/>
</dbReference>
<comment type="catalytic activity">
    <reaction evidence="7">
        <text>pyruvate + acetyl-CoA + H2O = (3R)-citramalate + CoA + H(+)</text>
        <dbReference type="Rhea" id="RHEA:19045"/>
        <dbReference type="ChEBI" id="CHEBI:15361"/>
        <dbReference type="ChEBI" id="CHEBI:15377"/>
        <dbReference type="ChEBI" id="CHEBI:15378"/>
        <dbReference type="ChEBI" id="CHEBI:30934"/>
        <dbReference type="ChEBI" id="CHEBI:57287"/>
        <dbReference type="ChEBI" id="CHEBI:57288"/>
        <dbReference type="EC" id="2.3.3.21"/>
    </reaction>
</comment>